<proteinExistence type="predicted"/>
<dbReference type="OrthoDB" id="1740201at2759"/>
<gene>
    <name evidence="5" type="ORF">TSUD_287750</name>
</gene>
<dbReference type="InterPro" id="IPR037212">
    <property type="entry name" value="Med7/Med21-like"/>
</dbReference>
<evidence type="ECO:0000256" key="4">
    <source>
        <dbReference type="ARBA" id="ARBA00023242"/>
    </source>
</evidence>
<dbReference type="AlphaFoldDB" id="A0A2Z6PBZ2"/>
<protein>
    <submittedName>
        <fullName evidence="5">Uncharacterized protein</fullName>
    </submittedName>
</protein>
<dbReference type="EMBL" id="DF973829">
    <property type="protein sequence ID" value="GAU40837.1"/>
    <property type="molecule type" value="Genomic_DNA"/>
</dbReference>
<keyword evidence="3" id="KW-0804">Transcription</keyword>
<sequence>MEVSAAPKMTLRIGKVHKWLEKGHQPNMRESTLDLVCIRTEEQDVFDALVASLPKSETGEEAQLERITELQRMQTFLESKEPTDGDVDSGLPNLLMDDCIKMCHLQTK</sequence>
<dbReference type="SUPFAM" id="SSF140718">
    <property type="entry name" value="Mediator hinge subcomplex-like"/>
    <property type="match status" value="1"/>
</dbReference>
<organism evidence="5 6">
    <name type="scientific">Trifolium subterraneum</name>
    <name type="common">Subterranean clover</name>
    <dbReference type="NCBI Taxonomy" id="3900"/>
    <lineage>
        <taxon>Eukaryota</taxon>
        <taxon>Viridiplantae</taxon>
        <taxon>Streptophyta</taxon>
        <taxon>Embryophyta</taxon>
        <taxon>Tracheophyta</taxon>
        <taxon>Spermatophyta</taxon>
        <taxon>Magnoliopsida</taxon>
        <taxon>eudicotyledons</taxon>
        <taxon>Gunneridae</taxon>
        <taxon>Pentapetalae</taxon>
        <taxon>rosids</taxon>
        <taxon>fabids</taxon>
        <taxon>Fabales</taxon>
        <taxon>Fabaceae</taxon>
        <taxon>Papilionoideae</taxon>
        <taxon>50 kb inversion clade</taxon>
        <taxon>NPAAA clade</taxon>
        <taxon>Hologalegina</taxon>
        <taxon>IRL clade</taxon>
        <taxon>Trifolieae</taxon>
        <taxon>Trifolium</taxon>
    </lineage>
</organism>
<evidence type="ECO:0000256" key="3">
    <source>
        <dbReference type="ARBA" id="ARBA00023163"/>
    </source>
</evidence>
<accession>A0A2Z6PBZ2</accession>
<dbReference type="GO" id="GO:0016592">
    <property type="term" value="C:mediator complex"/>
    <property type="evidence" value="ECO:0007669"/>
    <property type="project" value="InterPro"/>
</dbReference>
<name>A0A2Z6PBZ2_TRISU</name>
<keyword evidence="6" id="KW-1185">Reference proteome</keyword>
<evidence type="ECO:0000313" key="6">
    <source>
        <dbReference type="Proteomes" id="UP000242715"/>
    </source>
</evidence>
<dbReference type="Proteomes" id="UP000242715">
    <property type="component" value="Unassembled WGS sequence"/>
</dbReference>
<evidence type="ECO:0000256" key="2">
    <source>
        <dbReference type="ARBA" id="ARBA00023015"/>
    </source>
</evidence>
<evidence type="ECO:0000256" key="1">
    <source>
        <dbReference type="ARBA" id="ARBA00004123"/>
    </source>
</evidence>
<reference evidence="6" key="1">
    <citation type="journal article" date="2017" name="Front. Plant Sci.">
        <title>Climate Clever Clovers: New Paradigm to Reduce the Environmental Footprint of Ruminants by Breeding Low Methanogenic Forages Utilizing Haplotype Variation.</title>
        <authorList>
            <person name="Kaur P."/>
            <person name="Appels R."/>
            <person name="Bayer P.E."/>
            <person name="Keeble-Gagnere G."/>
            <person name="Wang J."/>
            <person name="Hirakawa H."/>
            <person name="Shirasawa K."/>
            <person name="Vercoe P."/>
            <person name="Stefanova K."/>
            <person name="Durmic Z."/>
            <person name="Nichols P."/>
            <person name="Revell C."/>
            <person name="Isobe S.N."/>
            <person name="Edwards D."/>
            <person name="Erskine W."/>
        </authorList>
    </citation>
    <scope>NUCLEOTIDE SEQUENCE [LARGE SCALE GENOMIC DNA]</scope>
    <source>
        <strain evidence="6">cv. Daliak</strain>
    </source>
</reference>
<evidence type="ECO:0000313" key="5">
    <source>
        <dbReference type="EMBL" id="GAU40837.1"/>
    </source>
</evidence>
<comment type="subcellular location">
    <subcellularLocation>
        <location evidence="1">Nucleus</location>
    </subcellularLocation>
</comment>
<keyword evidence="4" id="KW-0539">Nucleus</keyword>
<keyword evidence="2" id="KW-0805">Transcription regulation</keyword>